<dbReference type="PANTHER" id="PTHR43179">
    <property type="entry name" value="RHAMNOSYLTRANSFERASE WBBL"/>
    <property type="match status" value="1"/>
</dbReference>
<dbReference type="InterPro" id="IPR029044">
    <property type="entry name" value="Nucleotide-diphossugar_trans"/>
</dbReference>
<proteinExistence type="inferred from homology"/>
<feature type="domain" description="Glycosyltransferase 2-like" evidence="4">
    <location>
        <begin position="71"/>
        <end position="140"/>
    </location>
</feature>
<evidence type="ECO:0000313" key="6">
    <source>
        <dbReference type="Proteomes" id="UP001597135"/>
    </source>
</evidence>
<dbReference type="EC" id="2.4.-.-" evidence="5"/>
<dbReference type="GO" id="GO:0016757">
    <property type="term" value="F:glycosyltransferase activity"/>
    <property type="evidence" value="ECO:0007669"/>
    <property type="project" value="UniProtKB-KW"/>
</dbReference>
<keyword evidence="6" id="KW-1185">Reference proteome</keyword>
<dbReference type="InterPro" id="IPR001173">
    <property type="entry name" value="Glyco_trans_2-like"/>
</dbReference>
<organism evidence="5 6">
    <name type="scientific">Litorisediminicola beolgyonensis</name>
    <dbReference type="NCBI Taxonomy" id="1173614"/>
    <lineage>
        <taxon>Bacteria</taxon>
        <taxon>Pseudomonadati</taxon>
        <taxon>Pseudomonadota</taxon>
        <taxon>Alphaproteobacteria</taxon>
        <taxon>Rhodobacterales</taxon>
        <taxon>Paracoccaceae</taxon>
        <taxon>Litorisediminicola</taxon>
    </lineage>
</organism>
<dbReference type="RefSeq" id="WP_386803900.1">
    <property type="nucleotide sequence ID" value="NZ_JBHTMU010000020.1"/>
</dbReference>
<gene>
    <name evidence="5" type="ORF">ACFQ4E_12185</name>
</gene>
<evidence type="ECO:0000313" key="5">
    <source>
        <dbReference type="EMBL" id="MFD1343181.1"/>
    </source>
</evidence>
<reference evidence="6" key="1">
    <citation type="journal article" date="2019" name="Int. J. Syst. Evol. Microbiol.">
        <title>The Global Catalogue of Microorganisms (GCM) 10K type strain sequencing project: providing services to taxonomists for standard genome sequencing and annotation.</title>
        <authorList>
            <consortium name="The Broad Institute Genomics Platform"/>
            <consortium name="The Broad Institute Genome Sequencing Center for Infectious Disease"/>
            <person name="Wu L."/>
            <person name="Ma J."/>
        </authorList>
    </citation>
    <scope>NUCLEOTIDE SEQUENCE [LARGE SCALE GENOMIC DNA]</scope>
    <source>
        <strain evidence="6">CCUG 62953</strain>
    </source>
</reference>
<evidence type="ECO:0000256" key="3">
    <source>
        <dbReference type="ARBA" id="ARBA00022679"/>
    </source>
</evidence>
<dbReference type="CDD" id="cd00761">
    <property type="entry name" value="Glyco_tranf_GTA_type"/>
    <property type="match status" value="1"/>
</dbReference>
<dbReference type="Pfam" id="PF00535">
    <property type="entry name" value="Glycos_transf_2"/>
    <property type="match status" value="1"/>
</dbReference>
<evidence type="ECO:0000259" key="4">
    <source>
        <dbReference type="Pfam" id="PF00535"/>
    </source>
</evidence>
<name>A0ABW3ZJ46_9RHOB</name>
<dbReference type="Gene3D" id="3.90.550.10">
    <property type="entry name" value="Spore Coat Polysaccharide Biosynthesis Protein SpsA, Chain A"/>
    <property type="match status" value="1"/>
</dbReference>
<accession>A0ABW3ZJ46</accession>
<evidence type="ECO:0000256" key="1">
    <source>
        <dbReference type="ARBA" id="ARBA00006739"/>
    </source>
</evidence>
<keyword evidence="2 5" id="KW-0328">Glycosyltransferase</keyword>
<evidence type="ECO:0000256" key="2">
    <source>
        <dbReference type="ARBA" id="ARBA00022676"/>
    </source>
</evidence>
<comment type="caution">
    <text evidence="5">The sequence shown here is derived from an EMBL/GenBank/DDBJ whole genome shotgun (WGS) entry which is preliminary data.</text>
</comment>
<dbReference type="Proteomes" id="UP001597135">
    <property type="component" value="Unassembled WGS sequence"/>
</dbReference>
<protein>
    <submittedName>
        <fullName evidence="5">Glycosyltransferase</fullName>
        <ecNumber evidence="5">2.4.-.-</ecNumber>
    </submittedName>
</protein>
<dbReference type="EMBL" id="JBHTMU010000020">
    <property type="protein sequence ID" value="MFD1343181.1"/>
    <property type="molecule type" value="Genomic_DNA"/>
</dbReference>
<dbReference type="PANTHER" id="PTHR43179:SF12">
    <property type="entry name" value="GALACTOFURANOSYLTRANSFERASE GLFT2"/>
    <property type="match status" value="1"/>
</dbReference>
<dbReference type="SUPFAM" id="SSF53448">
    <property type="entry name" value="Nucleotide-diphospho-sugar transferases"/>
    <property type="match status" value="1"/>
</dbReference>
<keyword evidence="3 5" id="KW-0808">Transferase</keyword>
<sequence length="326" mass="36041">MKIGIGAITRRRPAMFARLLTSFEGLERPDGAELVFLFAENDSALTVEEIVAGFRGRVPEEVALELEPEPGIPFARNKVLDMALARDCDFLTFVDDDEMVTPGWLKALLGAAESRGLDLVGGPIRLVAPEDALDFWERAALDHAVERMEKRASSRAKEVKSGREGRSPVYTNNWLGRLSTVRAKGLRFDETLRYTGGSDTRFSRDMTAAGGKVGWAPDAWTIQPEPKKRLGLRYIYDRARDQAINAIRLRDRPAWRVLATVPFRLLDFPLLLIAAPVLRGRAAAKAAYKAGVMVGRIRAVTGARSAHYAPGTEAVHTEETDRQSPS</sequence>
<comment type="similarity">
    <text evidence="1">Belongs to the glycosyltransferase 2 family.</text>
</comment>